<dbReference type="AlphaFoldDB" id="A0A229NW70"/>
<keyword evidence="3" id="KW-0904">Protein phosphatase</keyword>
<dbReference type="InterPro" id="IPR023485">
    <property type="entry name" value="Ptyr_pPase"/>
</dbReference>
<accession>A0A229NW70</accession>
<feature type="active site" evidence="4">
    <location>
        <position position="16"/>
    </location>
</feature>
<dbReference type="SMART" id="SM00226">
    <property type="entry name" value="LMWPc"/>
    <property type="match status" value="1"/>
</dbReference>
<protein>
    <submittedName>
        <fullName evidence="6">Low molecular weight phosphatase family protein</fullName>
    </submittedName>
</protein>
<dbReference type="SUPFAM" id="SSF52788">
    <property type="entry name" value="Phosphotyrosine protein phosphatases I"/>
    <property type="match status" value="1"/>
</dbReference>
<reference evidence="6 7" key="1">
    <citation type="submission" date="2017-07" db="EMBL/GenBank/DDBJ databases">
        <title>Paenibacillus herberti R33 genome sequencing and assembly.</title>
        <authorList>
            <person name="Su W."/>
        </authorList>
    </citation>
    <scope>NUCLEOTIDE SEQUENCE [LARGE SCALE GENOMIC DNA]</scope>
    <source>
        <strain evidence="6 7">R33</strain>
    </source>
</reference>
<dbReference type="Pfam" id="PF01451">
    <property type="entry name" value="LMWPc"/>
    <property type="match status" value="1"/>
</dbReference>
<evidence type="ECO:0000256" key="2">
    <source>
        <dbReference type="ARBA" id="ARBA00022801"/>
    </source>
</evidence>
<dbReference type="EMBL" id="NMUQ01000002">
    <property type="protein sequence ID" value="OXM14183.1"/>
    <property type="molecule type" value="Genomic_DNA"/>
</dbReference>
<dbReference type="CDD" id="cd16344">
    <property type="entry name" value="LMWPAP"/>
    <property type="match status" value="1"/>
</dbReference>
<evidence type="ECO:0000256" key="3">
    <source>
        <dbReference type="ARBA" id="ARBA00022912"/>
    </source>
</evidence>
<dbReference type="PANTHER" id="PTHR11717">
    <property type="entry name" value="LOW MOLECULAR WEIGHT PROTEIN TYROSINE PHOSPHATASE"/>
    <property type="match status" value="1"/>
</dbReference>
<dbReference type="RefSeq" id="WP_089525005.1">
    <property type="nucleotide sequence ID" value="NZ_NMUQ01000002.1"/>
</dbReference>
<evidence type="ECO:0000256" key="1">
    <source>
        <dbReference type="ARBA" id="ARBA00011063"/>
    </source>
</evidence>
<evidence type="ECO:0000313" key="6">
    <source>
        <dbReference type="EMBL" id="OXM14183.1"/>
    </source>
</evidence>
<dbReference type="InterPro" id="IPR036196">
    <property type="entry name" value="Ptyr_pPase_sf"/>
</dbReference>
<feature type="domain" description="Phosphotyrosine protein phosphatase I" evidence="5">
    <location>
        <begin position="4"/>
        <end position="185"/>
    </location>
</feature>
<evidence type="ECO:0000313" key="7">
    <source>
        <dbReference type="Proteomes" id="UP000215145"/>
    </source>
</evidence>
<evidence type="ECO:0000259" key="5">
    <source>
        <dbReference type="SMART" id="SM00226"/>
    </source>
</evidence>
<proteinExistence type="inferred from homology"/>
<dbReference type="GO" id="GO:0004725">
    <property type="term" value="F:protein tyrosine phosphatase activity"/>
    <property type="evidence" value="ECO:0007669"/>
    <property type="project" value="InterPro"/>
</dbReference>
<comment type="similarity">
    <text evidence="1">Belongs to the low molecular weight phosphotyrosine protein phosphatase family.</text>
</comment>
<gene>
    <name evidence="6" type="ORF">CGZ75_14540</name>
</gene>
<evidence type="ECO:0000256" key="4">
    <source>
        <dbReference type="PIRSR" id="PIRSR617867-1"/>
    </source>
</evidence>
<dbReference type="Proteomes" id="UP000215145">
    <property type="component" value="Unassembled WGS sequence"/>
</dbReference>
<name>A0A229NW70_9BACL</name>
<dbReference type="Gene3D" id="3.40.50.2300">
    <property type="match status" value="1"/>
</dbReference>
<organism evidence="6 7">
    <name type="scientific">Paenibacillus herberti</name>
    <dbReference type="NCBI Taxonomy" id="1619309"/>
    <lineage>
        <taxon>Bacteria</taxon>
        <taxon>Bacillati</taxon>
        <taxon>Bacillota</taxon>
        <taxon>Bacilli</taxon>
        <taxon>Bacillales</taxon>
        <taxon>Paenibacillaceae</taxon>
        <taxon>Paenibacillus</taxon>
    </lineage>
</organism>
<dbReference type="PRINTS" id="PR00719">
    <property type="entry name" value="LMWPTPASE"/>
</dbReference>
<dbReference type="InterPro" id="IPR050438">
    <property type="entry name" value="LMW_PTPase"/>
</dbReference>
<comment type="caution">
    <text evidence="6">The sequence shown here is derived from an EMBL/GenBank/DDBJ whole genome shotgun (WGS) entry which is preliminary data.</text>
</comment>
<dbReference type="PANTHER" id="PTHR11717:SF31">
    <property type="entry name" value="LOW MOLECULAR WEIGHT PROTEIN-TYROSINE-PHOSPHATASE ETP-RELATED"/>
    <property type="match status" value="1"/>
</dbReference>
<feature type="active site" description="Nucleophile" evidence="4">
    <location>
        <position position="10"/>
    </location>
</feature>
<keyword evidence="2" id="KW-0378">Hydrolase</keyword>
<sequence>MNAAKILFVCTGNTCRSPMAEAILRDAAKAQGLPLEVRSAGVAASNGMPVSRNARLVLENSGIRHDGVSSSVSAELIRWADLILTMTGSHKMALLRYYPEAADKVHTLRDFAPSAELAELDRLRGEREMQRSLGRQLGGGEERRLRELESAALSGDITDPFGGSYEVYAASAQEISEAVHAVLKRLQGDEHR</sequence>
<dbReference type="OrthoDB" id="9784339at2"/>
<dbReference type="InterPro" id="IPR017867">
    <property type="entry name" value="Tyr_phospatase_low_mol_wt"/>
</dbReference>
<keyword evidence="7" id="KW-1185">Reference proteome</keyword>